<organism evidence="1 2">
    <name type="scientific">Candidatus Parabacteroides intestinipullorum</name>
    <dbReference type="NCBI Taxonomy" id="2838723"/>
    <lineage>
        <taxon>Bacteria</taxon>
        <taxon>Pseudomonadati</taxon>
        <taxon>Bacteroidota</taxon>
        <taxon>Bacteroidia</taxon>
        <taxon>Bacteroidales</taxon>
        <taxon>Tannerellaceae</taxon>
        <taxon>Parabacteroides</taxon>
    </lineage>
</organism>
<gene>
    <name evidence="1" type="ORF">H9977_04990</name>
</gene>
<evidence type="ECO:0000313" key="1">
    <source>
        <dbReference type="EMBL" id="HIX74372.1"/>
    </source>
</evidence>
<dbReference type="EMBL" id="DXEL01000037">
    <property type="protein sequence ID" value="HIX74372.1"/>
    <property type="molecule type" value="Genomic_DNA"/>
</dbReference>
<dbReference type="Proteomes" id="UP000886740">
    <property type="component" value="Unassembled WGS sequence"/>
</dbReference>
<dbReference type="AlphaFoldDB" id="A0A9D1X7L0"/>
<sequence>MKGKVKYVTRSIWYEENQEYHWRSDVHAIRYTNTYAVLYSGEEVDIDEDDIRDYYDCRYITQEIIHELSEDLHNVWIKFYEDDDDNYCLDGELGDYI</sequence>
<name>A0A9D1X7L0_9BACT</name>
<evidence type="ECO:0000313" key="2">
    <source>
        <dbReference type="Proteomes" id="UP000886740"/>
    </source>
</evidence>
<accession>A0A9D1X7L0</accession>
<protein>
    <submittedName>
        <fullName evidence="1">Uncharacterized protein</fullName>
    </submittedName>
</protein>
<reference evidence="1" key="2">
    <citation type="submission" date="2021-04" db="EMBL/GenBank/DDBJ databases">
        <authorList>
            <person name="Gilroy R."/>
        </authorList>
    </citation>
    <scope>NUCLEOTIDE SEQUENCE</scope>
    <source>
        <strain evidence="1">ChiGjej6B6-14162</strain>
    </source>
</reference>
<comment type="caution">
    <text evidence="1">The sequence shown here is derived from an EMBL/GenBank/DDBJ whole genome shotgun (WGS) entry which is preliminary data.</text>
</comment>
<reference evidence="1" key="1">
    <citation type="journal article" date="2021" name="PeerJ">
        <title>Extensive microbial diversity within the chicken gut microbiome revealed by metagenomics and culture.</title>
        <authorList>
            <person name="Gilroy R."/>
            <person name="Ravi A."/>
            <person name="Getino M."/>
            <person name="Pursley I."/>
            <person name="Horton D.L."/>
            <person name="Alikhan N.F."/>
            <person name="Baker D."/>
            <person name="Gharbi K."/>
            <person name="Hall N."/>
            <person name="Watson M."/>
            <person name="Adriaenssens E.M."/>
            <person name="Foster-Nyarko E."/>
            <person name="Jarju S."/>
            <person name="Secka A."/>
            <person name="Antonio M."/>
            <person name="Oren A."/>
            <person name="Chaudhuri R.R."/>
            <person name="La Ragione R."/>
            <person name="Hildebrand F."/>
            <person name="Pallen M.J."/>
        </authorList>
    </citation>
    <scope>NUCLEOTIDE SEQUENCE</scope>
    <source>
        <strain evidence="1">ChiGjej6B6-14162</strain>
    </source>
</reference>
<proteinExistence type="predicted"/>